<keyword evidence="2" id="KW-0472">Membrane</keyword>
<gene>
    <name evidence="4" type="ORF">QBC34DRAFT_349754</name>
</gene>
<comment type="caution">
    <text evidence="4">The sequence shown here is derived from an EMBL/GenBank/DDBJ whole genome shotgun (WGS) entry which is preliminary data.</text>
</comment>
<feature type="transmembrane region" description="Helical" evidence="2">
    <location>
        <begin position="268"/>
        <end position="286"/>
    </location>
</feature>
<reference evidence="4" key="1">
    <citation type="journal article" date="2023" name="Mol. Phylogenet. Evol.">
        <title>Genome-scale phylogeny and comparative genomics of the fungal order Sordariales.</title>
        <authorList>
            <person name="Hensen N."/>
            <person name="Bonometti L."/>
            <person name="Westerberg I."/>
            <person name="Brannstrom I.O."/>
            <person name="Guillou S."/>
            <person name="Cros-Aarteil S."/>
            <person name="Calhoun S."/>
            <person name="Haridas S."/>
            <person name="Kuo A."/>
            <person name="Mondo S."/>
            <person name="Pangilinan J."/>
            <person name="Riley R."/>
            <person name="LaButti K."/>
            <person name="Andreopoulos B."/>
            <person name="Lipzen A."/>
            <person name="Chen C."/>
            <person name="Yan M."/>
            <person name="Daum C."/>
            <person name="Ng V."/>
            <person name="Clum A."/>
            <person name="Steindorff A."/>
            <person name="Ohm R.A."/>
            <person name="Martin F."/>
            <person name="Silar P."/>
            <person name="Natvig D.O."/>
            <person name="Lalanne C."/>
            <person name="Gautier V."/>
            <person name="Ament-Velasquez S.L."/>
            <person name="Kruys A."/>
            <person name="Hutchinson M.I."/>
            <person name="Powell A.J."/>
            <person name="Barry K."/>
            <person name="Miller A.N."/>
            <person name="Grigoriev I.V."/>
            <person name="Debuchy R."/>
            <person name="Gladieux P."/>
            <person name="Hiltunen Thoren M."/>
            <person name="Johannesson H."/>
        </authorList>
    </citation>
    <scope>NUCLEOTIDE SEQUENCE</scope>
    <source>
        <strain evidence="4">PSN243</strain>
    </source>
</reference>
<feature type="transmembrane region" description="Helical" evidence="2">
    <location>
        <begin position="507"/>
        <end position="534"/>
    </location>
</feature>
<protein>
    <submittedName>
        <fullName evidence="4">Uncharacterized protein</fullName>
    </submittedName>
</protein>
<evidence type="ECO:0000313" key="4">
    <source>
        <dbReference type="EMBL" id="KAK4450343.1"/>
    </source>
</evidence>
<feature type="signal peptide" evidence="3">
    <location>
        <begin position="1"/>
        <end position="15"/>
    </location>
</feature>
<keyword evidence="3" id="KW-0732">Signal</keyword>
<reference evidence="4" key="2">
    <citation type="submission" date="2023-05" db="EMBL/GenBank/DDBJ databases">
        <authorList>
            <consortium name="Lawrence Berkeley National Laboratory"/>
            <person name="Steindorff A."/>
            <person name="Hensen N."/>
            <person name="Bonometti L."/>
            <person name="Westerberg I."/>
            <person name="Brannstrom I.O."/>
            <person name="Guillou S."/>
            <person name="Cros-Aarteil S."/>
            <person name="Calhoun S."/>
            <person name="Haridas S."/>
            <person name="Kuo A."/>
            <person name="Mondo S."/>
            <person name="Pangilinan J."/>
            <person name="Riley R."/>
            <person name="Labutti K."/>
            <person name="Andreopoulos B."/>
            <person name="Lipzen A."/>
            <person name="Chen C."/>
            <person name="Yanf M."/>
            <person name="Daum C."/>
            <person name="Ng V."/>
            <person name="Clum A."/>
            <person name="Ohm R."/>
            <person name="Martin F."/>
            <person name="Silar P."/>
            <person name="Natvig D."/>
            <person name="Lalanne C."/>
            <person name="Gautier V."/>
            <person name="Ament-Velasquez S.L."/>
            <person name="Kruys A."/>
            <person name="Hutchinson M.I."/>
            <person name="Powell A.J."/>
            <person name="Barry K."/>
            <person name="Miller A.N."/>
            <person name="Grigoriev I.V."/>
            <person name="Debuchy R."/>
            <person name="Gladieux P."/>
            <person name="Thoren M.H."/>
            <person name="Johannesson H."/>
        </authorList>
    </citation>
    <scope>NUCLEOTIDE SEQUENCE</scope>
    <source>
        <strain evidence="4">PSN243</strain>
    </source>
</reference>
<organism evidence="4 5">
    <name type="scientific">Podospora aff. communis PSN243</name>
    <dbReference type="NCBI Taxonomy" id="3040156"/>
    <lineage>
        <taxon>Eukaryota</taxon>
        <taxon>Fungi</taxon>
        <taxon>Dikarya</taxon>
        <taxon>Ascomycota</taxon>
        <taxon>Pezizomycotina</taxon>
        <taxon>Sordariomycetes</taxon>
        <taxon>Sordariomycetidae</taxon>
        <taxon>Sordariales</taxon>
        <taxon>Podosporaceae</taxon>
        <taxon>Podospora</taxon>
    </lineage>
</organism>
<feature type="transmembrane region" description="Helical" evidence="2">
    <location>
        <begin position="298"/>
        <end position="318"/>
    </location>
</feature>
<evidence type="ECO:0000256" key="2">
    <source>
        <dbReference type="SAM" id="Phobius"/>
    </source>
</evidence>
<accession>A0AAV9GSK6</accession>
<dbReference type="EMBL" id="MU865933">
    <property type="protein sequence ID" value="KAK4450343.1"/>
    <property type="molecule type" value="Genomic_DNA"/>
</dbReference>
<proteinExistence type="predicted"/>
<feature type="region of interest" description="Disordered" evidence="1">
    <location>
        <begin position="357"/>
        <end position="401"/>
    </location>
</feature>
<feature type="compositionally biased region" description="Polar residues" evidence="1">
    <location>
        <begin position="232"/>
        <end position="241"/>
    </location>
</feature>
<feature type="chain" id="PRO_5043440584" evidence="3">
    <location>
        <begin position="16"/>
        <end position="597"/>
    </location>
</feature>
<keyword evidence="5" id="KW-1185">Reference proteome</keyword>
<evidence type="ECO:0000256" key="3">
    <source>
        <dbReference type="SAM" id="SignalP"/>
    </source>
</evidence>
<dbReference type="Proteomes" id="UP001321760">
    <property type="component" value="Unassembled WGS sequence"/>
</dbReference>
<feature type="compositionally biased region" description="Basic and acidic residues" evidence="1">
    <location>
        <begin position="364"/>
        <end position="390"/>
    </location>
</feature>
<feature type="transmembrane region" description="Helical" evidence="2">
    <location>
        <begin position="450"/>
        <end position="470"/>
    </location>
</feature>
<feature type="transmembrane region" description="Helical" evidence="2">
    <location>
        <begin position="482"/>
        <end position="501"/>
    </location>
</feature>
<evidence type="ECO:0000256" key="1">
    <source>
        <dbReference type="SAM" id="MobiDB-lite"/>
    </source>
</evidence>
<sequence>MLLPVLALFAAHAGAAPVPEDAVVVQGPGVTDHGKPNLVCFPASAMDIAVFFFINYLAHAASTRVPAGAPTRATVKVVIDSLCYPVLGVGYALESIAQWSVGVSKHFPFITLPEDSLETAHKAGALVTACREANWRPDPKDTKGYMQKGVAVPVQEGKDYRVALESEDGEKQHKRWLRFRRPDENFNIFGGRELPEGYGWAFVPWDVKVEPPVKSDTPSGQYLPGAMPHTSLPDTDVTSGQPRPRPTPTRALSSFKLPEMPLGAEYSLFQPIAAVVQAISAGITLYRTRGDQLERYGFTAFGLTVVPYLVMSIVNFFANFAIPRYGALYIVQSDILDEATIRQGHSVPRRCVVGRLPPEVPENLDSRPTDDLTKQGVEEKPPMEVQKVESGDGEPASSQTPALAAEKEAIAEVNSDDAKSQHSSAKGEVVVVSRFPSVQLTGRKRPLNRLTLHILHWAIGLSSLVIIGIISKFQVGTETRRVWKNFFIVWLVFSCVSAFATTVAKNIYGLVLGILLYVLGKIYHLFISACGEAVENRLKSAKERVKRLLNPSSAAKGYSIDAYDFFMFISEWVFFVLILVMVIQQLVDYGDCTYFRP</sequence>
<name>A0AAV9GSK6_9PEZI</name>
<feature type="transmembrane region" description="Helical" evidence="2">
    <location>
        <begin position="565"/>
        <end position="587"/>
    </location>
</feature>
<dbReference type="AlphaFoldDB" id="A0AAV9GSK6"/>
<keyword evidence="2" id="KW-1133">Transmembrane helix</keyword>
<evidence type="ECO:0000313" key="5">
    <source>
        <dbReference type="Proteomes" id="UP001321760"/>
    </source>
</evidence>
<keyword evidence="2" id="KW-0812">Transmembrane</keyword>
<feature type="region of interest" description="Disordered" evidence="1">
    <location>
        <begin position="214"/>
        <end position="253"/>
    </location>
</feature>